<dbReference type="Pfam" id="PF20308">
    <property type="entry name" value="TPR-S"/>
    <property type="match status" value="1"/>
</dbReference>
<sequence>MAANTKRCFVVMGFGVKTDYTTGRKLDLNKSYQYLIKPVLEKKGWECIRADEIPNTGMIDLQMYLELLQADVVIADLSTTNANAVYELGIRHALRPFTTIVIAEDKLVYPFDLNHIAITKYTHLGDSIDYGEAERFHSVLDELLDAAANHTPPPSDSPVYTFISNLIPPKIQSHIDRMISSAKTTVDAAADDGSVKTLALICDEAEEALKAKKFNEAKTLFNAALALKKSADKNNICIDPYIIQRLTLATYKAREPDTVTALNDALELLSQLNLDHTNDPETVALAGSIEKKLYENGQGEEHLKNAILYNERGYFLLNNRYNAINLAYTFNCRVDSNLYAKKEDKIADMVFANRVRQRVLFICNNDWAEIEKREAGETVRTDTAGNADIQKQKDYNNEQKFWILVNKAEAYFGLGRFDEYRQTVAQAQAIEHADWMMQSFREQVDKLQVLLEKHGSLLEEPWVYKE</sequence>
<evidence type="ECO:0008006" key="3">
    <source>
        <dbReference type="Google" id="ProtNLM"/>
    </source>
</evidence>
<accession>A0A1I5RAY7</accession>
<dbReference type="OrthoDB" id="9815193at2"/>
<dbReference type="Proteomes" id="UP000199031">
    <property type="component" value="Unassembled WGS sequence"/>
</dbReference>
<gene>
    <name evidence="1" type="ORF">SAMN05444277_101164</name>
</gene>
<dbReference type="EMBL" id="FOXQ01000001">
    <property type="protein sequence ID" value="SFP55625.1"/>
    <property type="molecule type" value="Genomic_DNA"/>
</dbReference>
<organism evidence="1 2">
    <name type="scientific">Parafilimonas terrae</name>
    <dbReference type="NCBI Taxonomy" id="1465490"/>
    <lineage>
        <taxon>Bacteria</taxon>
        <taxon>Pseudomonadati</taxon>
        <taxon>Bacteroidota</taxon>
        <taxon>Chitinophagia</taxon>
        <taxon>Chitinophagales</taxon>
        <taxon>Chitinophagaceae</taxon>
        <taxon>Parafilimonas</taxon>
    </lineage>
</organism>
<dbReference type="InterPro" id="IPR046880">
    <property type="entry name" value="TPR-S"/>
</dbReference>
<dbReference type="RefSeq" id="WP_090653536.1">
    <property type="nucleotide sequence ID" value="NZ_FOXQ01000001.1"/>
</dbReference>
<name>A0A1I5RAY7_9BACT</name>
<proteinExistence type="predicted"/>
<keyword evidence="2" id="KW-1185">Reference proteome</keyword>
<evidence type="ECO:0000313" key="1">
    <source>
        <dbReference type="EMBL" id="SFP55625.1"/>
    </source>
</evidence>
<dbReference type="STRING" id="1465490.SAMN05444277_101164"/>
<dbReference type="AlphaFoldDB" id="A0A1I5RAY7"/>
<reference evidence="1 2" key="1">
    <citation type="submission" date="2016-10" db="EMBL/GenBank/DDBJ databases">
        <authorList>
            <person name="de Groot N.N."/>
        </authorList>
    </citation>
    <scope>NUCLEOTIDE SEQUENCE [LARGE SCALE GENOMIC DNA]</scope>
    <source>
        <strain evidence="1 2">DSM 28286</strain>
    </source>
</reference>
<evidence type="ECO:0000313" key="2">
    <source>
        <dbReference type="Proteomes" id="UP000199031"/>
    </source>
</evidence>
<protein>
    <recommendedName>
        <fullName evidence="3">DUF4071 domain-containing protein</fullName>
    </recommendedName>
</protein>